<dbReference type="InterPro" id="IPR003615">
    <property type="entry name" value="HNH_nuc"/>
</dbReference>
<dbReference type="Pfam" id="PF13391">
    <property type="entry name" value="HNH_2"/>
    <property type="match status" value="1"/>
</dbReference>
<organism evidence="3 4">
    <name type="scientific">Gymnopus androsaceus JB14</name>
    <dbReference type="NCBI Taxonomy" id="1447944"/>
    <lineage>
        <taxon>Eukaryota</taxon>
        <taxon>Fungi</taxon>
        <taxon>Dikarya</taxon>
        <taxon>Basidiomycota</taxon>
        <taxon>Agaricomycotina</taxon>
        <taxon>Agaricomycetes</taxon>
        <taxon>Agaricomycetidae</taxon>
        <taxon>Agaricales</taxon>
        <taxon>Marasmiineae</taxon>
        <taxon>Omphalotaceae</taxon>
        <taxon>Gymnopus</taxon>
    </lineage>
</organism>
<feature type="region of interest" description="Disordered" evidence="1">
    <location>
        <begin position="288"/>
        <end position="333"/>
    </location>
</feature>
<dbReference type="EMBL" id="ML769411">
    <property type="protein sequence ID" value="KAE9405072.1"/>
    <property type="molecule type" value="Genomic_DNA"/>
</dbReference>
<reference evidence="3" key="1">
    <citation type="journal article" date="2019" name="Environ. Microbiol.">
        <title>Fungal ecological strategies reflected in gene transcription - a case study of two litter decomposers.</title>
        <authorList>
            <person name="Barbi F."/>
            <person name="Kohler A."/>
            <person name="Barry K."/>
            <person name="Baskaran P."/>
            <person name="Daum C."/>
            <person name="Fauchery L."/>
            <person name="Ihrmark K."/>
            <person name="Kuo A."/>
            <person name="LaButti K."/>
            <person name="Lipzen A."/>
            <person name="Morin E."/>
            <person name="Grigoriev I.V."/>
            <person name="Henrissat B."/>
            <person name="Lindahl B."/>
            <person name="Martin F."/>
        </authorList>
    </citation>
    <scope>NUCLEOTIDE SEQUENCE</scope>
    <source>
        <strain evidence="3">JB14</strain>
    </source>
</reference>
<accession>A0A6A4I045</accession>
<proteinExistence type="predicted"/>
<dbReference type="OrthoDB" id="3269637at2759"/>
<name>A0A6A4I045_9AGAR</name>
<sequence length="394" mass="44172">MSSPAADHVWFFLESHPADPEALYLEIPLELIRSLCLNPGKYLRFLAYAILAVDGTIAHAQLSGQTALSDESQLEDGGIYIFSSSKVMTPKQYAERRADVEVVRQRSQFGGSESARPASFVEGVYARDAVSFFKDSRRLVTQALHIVAHARGSPWLQHLISMRSDFEGGEDIDDIDHPRNGFCGETQLHPLFDGNVCAILKTPNHILKMDDVPSAPDRPLDDDSSYPTDARYTLQYLDQTYEKVYVPNNTDGAFKDHDPSIRPSMFLFHYRYGASALVRWGRGLEKCIPPSRPPKTTTVAAGRSGTDPSLQDERMKQRDLKKDEGAQGTSQGNASWTTQAVFEVYDPLDVLKMISPWYDAKVDEAYDQDVNVEECLHQSGFSDEIEKWRNTVAV</sequence>
<evidence type="ECO:0000259" key="2">
    <source>
        <dbReference type="Pfam" id="PF13391"/>
    </source>
</evidence>
<dbReference type="Proteomes" id="UP000799118">
    <property type="component" value="Unassembled WGS sequence"/>
</dbReference>
<keyword evidence="4" id="KW-1185">Reference proteome</keyword>
<evidence type="ECO:0000313" key="4">
    <source>
        <dbReference type="Proteomes" id="UP000799118"/>
    </source>
</evidence>
<dbReference type="AlphaFoldDB" id="A0A6A4I045"/>
<feature type="compositionally biased region" description="Basic and acidic residues" evidence="1">
    <location>
        <begin position="311"/>
        <end position="325"/>
    </location>
</feature>
<feature type="domain" description="HNH nuclease" evidence="2">
    <location>
        <begin position="140"/>
        <end position="198"/>
    </location>
</feature>
<protein>
    <recommendedName>
        <fullName evidence="2">HNH nuclease domain-containing protein</fullName>
    </recommendedName>
</protein>
<evidence type="ECO:0000256" key="1">
    <source>
        <dbReference type="SAM" id="MobiDB-lite"/>
    </source>
</evidence>
<evidence type="ECO:0000313" key="3">
    <source>
        <dbReference type="EMBL" id="KAE9405072.1"/>
    </source>
</evidence>
<gene>
    <name evidence="3" type="ORF">BT96DRAFT_916267</name>
</gene>